<sequence length="192" mass="20700">MPLLLCRPAVHCRCLLPGTWRGRKLLKDERSPPMSQHPPAPQVDRPIVGSYSSYDGAQRAVDHLSDNRFPVERTAIIGSDLRMVETVLGRLTRGRAALAGAGSGAWFGLLIGLLLSVFAAGNHHVLVLMLSGLAYGALFGAVFGFAGHALSGGRRDFASRSQIVAARYDVVADTEVADEAKNLLIKLAWRED</sequence>
<dbReference type="AlphaFoldDB" id="D6A9X9"/>
<feature type="transmembrane region" description="Helical" evidence="1">
    <location>
        <begin position="125"/>
        <end position="150"/>
    </location>
</feature>
<feature type="transmembrane region" description="Helical" evidence="1">
    <location>
        <begin position="96"/>
        <end position="119"/>
    </location>
</feature>
<dbReference type="Pfam" id="PF11181">
    <property type="entry name" value="YflT"/>
    <property type="match status" value="1"/>
</dbReference>
<accession>D6A9X9</accession>
<protein>
    <recommendedName>
        <fullName evidence="2">General stress protein 17M-like domain-containing protein</fullName>
    </recommendedName>
</protein>
<keyword evidence="1" id="KW-0812">Transmembrane</keyword>
<keyword evidence="1" id="KW-0472">Membrane</keyword>
<proteinExistence type="predicted"/>
<gene>
    <name evidence="3" type="ORF">SSFG_07309</name>
</gene>
<name>D6A9X9_STRV1</name>
<evidence type="ECO:0000313" key="4">
    <source>
        <dbReference type="Proteomes" id="UP000003824"/>
    </source>
</evidence>
<dbReference type="InterPro" id="IPR025889">
    <property type="entry name" value="GSP17M-like_dom"/>
</dbReference>
<evidence type="ECO:0000259" key="2">
    <source>
        <dbReference type="Pfam" id="PF11181"/>
    </source>
</evidence>
<evidence type="ECO:0000313" key="3">
    <source>
        <dbReference type="EMBL" id="EFE72074.2"/>
    </source>
</evidence>
<dbReference type="Proteomes" id="UP000003824">
    <property type="component" value="Unassembled WGS sequence"/>
</dbReference>
<organism evidence="3 4">
    <name type="scientific">Streptomyces viridosporus (strain ATCC 14672 / DSM 40746 / JCM 4963 / KCTC 9882 / NRRL B-12104 / FH 1290)</name>
    <name type="common">Streptomyces ghanaensis</name>
    <dbReference type="NCBI Taxonomy" id="566461"/>
    <lineage>
        <taxon>Bacteria</taxon>
        <taxon>Bacillati</taxon>
        <taxon>Actinomycetota</taxon>
        <taxon>Actinomycetes</taxon>
        <taxon>Kitasatosporales</taxon>
        <taxon>Streptomycetaceae</taxon>
        <taxon>Streptomyces</taxon>
    </lineage>
</organism>
<evidence type="ECO:0000256" key="1">
    <source>
        <dbReference type="SAM" id="Phobius"/>
    </source>
</evidence>
<reference evidence="4" key="1">
    <citation type="submission" date="2008-12" db="EMBL/GenBank/DDBJ databases">
        <title>Annotation of Streptomyces ghanaensis ATCC 14672.</title>
        <authorList>
            <consortium name="The Broad Institute Genome Sequencing Platform"/>
            <consortium name="Broad Institute Microbial Sequencing Center"/>
            <person name="Fischbach M."/>
            <person name="Ward D."/>
            <person name="Young S."/>
            <person name="Kodira C.D."/>
            <person name="Zeng Q."/>
            <person name="Koehrsen M."/>
            <person name="Godfrey P."/>
            <person name="Alvarado L."/>
            <person name="Berlin A.M."/>
            <person name="Borenstein D."/>
            <person name="Chen Z."/>
            <person name="Engels R."/>
            <person name="Freedman E."/>
            <person name="Gellesch M."/>
            <person name="Goldberg J."/>
            <person name="Griggs A."/>
            <person name="Gujja S."/>
            <person name="Heiman D.I."/>
            <person name="Hepburn T.A."/>
            <person name="Howarth C."/>
            <person name="Jen D."/>
            <person name="Larson L."/>
            <person name="Lewis B."/>
            <person name="Mehta T."/>
            <person name="Park D."/>
            <person name="Pearson M."/>
            <person name="Roberts A."/>
            <person name="Saif S."/>
            <person name="Shea T.D."/>
            <person name="Shenoy N."/>
            <person name="Sisk P."/>
            <person name="Stolte C."/>
            <person name="Sykes S.N."/>
            <person name="Walk T."/>
            <person name="White J."/>
            <person name="Yandava C."/>
            <person name="Straight P."/>
            <person name="Clardy J."/>
            <person name="Hung D."/>
            <person name="Kolter R."/>
            <person name="Mekalanos J."/>
            <person name="Walker S."/>
            <person name="Walsh C.T."/>
            <person name="Wieland B.L.C."/>
            <person name="Ilzarbe M."/>
            <person name="Galagan J."/>
            <person name="Nusbaum C."/>
            <person name="Birren B."/>
        </authorList>
    </citation>
    <scope>NUCLEOTIDE SEQUENCE [LARGE SCALE GENOMIC DNA]</scope>
    <source>
        <strain evidence="4">ATCC 14672 / DSM 40746 / JCM 4963 / KCTC 9882 / NRRL B-12104 / FH 1290</strain>
    </source>
</reference>
<dbReference type="eggNOG" id="ENOG5032RS7">
    <property type="taxonomic scope" value="Bacteria"/>
</dbReference>
<dbReference type="EMBL" id="DS999641">
    <property type="protein sequence ID" value="EFE72074.2"/>
    <property type="molecule type" value="Genomic_DNA"/>
</dbReference>
<feature type="domain" description="General stress protein 17M-like" evidence="2">
    <location>
        <begin position="46"/>
        <end position="119"/>
    </location>
</feature>
<keyword evidence="1" id="KW-1133">Transmembrane helix</keyword>